<evidence type="ECO:0000256" key="1">
    <source>
        <dbReference type="SAM" id="SignalP"/>
    </source>
</evidence>
<accession>A0A9Q0MQW8</accession>
<dbReference type="InterPro" id="IPR007541">
    <property type="entry name" value="Uncharacterised_BSP"/>
</dbReference>
<dbReference type="PANTHER" id="PTHR33321:SF12">
    <property type="entry name" value="PLANT BASIC SECRETORY PROTEIN (BSP) FAMILY PROTEIN"/>
    <property type="match status" value="1"/>
</dbReference>
<sequence>MRRFIKNWLSLRVFAMTLLANSCYGVTIDIDTSQAPDLANFGNMLKKVLIPWYPIVSAELASPNFTPTDKMTIIFDINYAGIAVTNLNENKIVCSVKYYRRFQDDVGSLIHEMTHIIQNPNRNCPIWIIEGVADWFRYYKYEPSSRMPSKPQSTDSYMRGYGVTAYFLQYVIDNTPQMQAPYHMVYWVNKDCREGTYNDSIWPRLTGKTLSQLWQDMLTSPKPVPLDPGKYGCYLGYCWSWCYQRNSGHWCYTTKVQKNDKGWVQCKSSSECNENWQCAGECYSK</sequence>
<gene>
    <name evidence="2" type="primary">ALL2_1</name>
    <name evidence="2" type="ORF">Bhyg_14859</name>
</gene>
<evidence type="ECO:0000313" key="2">
    <source>
        <dbReference type="EMBL" id="KAJ6636271.1"/>
    </source>
</evidence>
<feature type="chain" id="PRO_5040487368" evidence="1">
    <location>
        <begin position="26"/>
        <end position="285"/>
    </location>
</feature>
<evidence type="ECO:0000313" key="3">
    <source>
        <dbReference type="Proteomes" id="UP001151699"/>
    </source>
</evidence>
<organism evidence="2 3">
    <name type="scientific">Pseudolycoriella hygida</name>
    <dbReference type="NCBI Taxonomy" id="35572"/>
    <lineage>
        <taxon>Eukaryota</taxon>
        <taxon>Metazoa</taxon>
        <taxon>Ecdysozoa</taxon>
        <taxon>Arthropoda</taxon>
        <taxon>Hexapoda</taxon>
        <taxon>Insecta</taxon>
        <taxon>Pterygota</taxon>
        <taxon>Neoptera</taxon>
        <taxon>Endopterygota</taxon>
        <taxon>Diptera</taxon>
        <taxon>Nematocera</taxon>
        <taxon>Sciaroidea</taxon>
        <taxon>Sciaridae</taxon>
        <taxon>Pseudolycoriella</taxon>
    </lineage>
</organism>
<dbReference type="AlphaFoldDB" id="A0A9Q0MQW8"/>
<dbReference type="Pfam" id="PF04450">
    <property type="entry name" value="BSP"/>
    <property type="match status" value="1"/>
</dbReference>
<dbReference type="OrthoDB" id="891726at2759"/>
<keyword evidence="3" id="KW-1185">Reference proteome</keyword>
<reference evidence="2" key="1">
    <citation type="submission" date="2022-07" db="EMBL/GenBank/DDBJ databases">
        <authorList>
            <person name="Trinca V."/>
            <person name="Uliana J.V.C."/>
            <person name="Torres T.T."/>
            <person name="Ward R.J."/>
            <person name="Monesi N."/>
        </authorList>
    </citation>
    <scope>NUCLEOTIDE SEQUENCE</scope>
    <source>
        <strain evidence="2">HSMRA1968</strain>
        <tissue evidence="2">Whole embryos</tissue>
    </source>
</reference>
<dbReference type="EMBL" id="WJQU01000004">
    <property type="protein sequence ID" value="KAJ6636271.1"/>
    <property type="molecule type" value="Genomic_DNA"/>
</dbReference>
<protein>
    <submittedName>
        <fullName evidence="2">Allergen Tha p 2</fullName>
    </submittedName>
</protein>
<proteinExistence type="predicted"/>
<feature type="signal peptide" evidence="1">
    <location>
        <begin position="1"/>
        <end position="25"/>
    </location>
</feature>
<name>A0A9Q0MQW8_9DIPT</name>
<comment type="caution">
    <text evidence="2">The sequence shown here is derived from an EMBL/GenBank/DDBJ whole genome shotgun (WGS) entry which is preliminary data.</text>
</comment>
<dbReference type="Proteomes" id="UP001151699">
    <property type="component" value="Chromosome C"/>
</dbReference>
<dbReference type="PANTHER" id="PTHR33321">
    <property type="match status" value="1"/>
</dbReference>
<keyword evidence="1" id="KW-0732">Signal</keyword>